<gene>
    <name evidence="2" type="ORF">HNY73_022839</name>
</gene>
<comment type="caution">
    <text evidence="2">The sequence shown here is derived from an EMBL/GenBank/DDBJ whole genome shotgun (WGS) entry which is preliminary data.</text>
</comment>
<evidence type="ECO:0000256" key="1">
    <source>
        <dbReference type="SAM" id="MobiDB-lite"/>
    </source>
</evidence>
<feature type="region of interest" description="Disordered" evidence="1">
    <location>
        <begin position="1"/>
        <end position="35"/>
    </location>
</feature>
<accession>A0A8T0E2Y3</accession>
<sequence length="91" mass="10307">MDSDSETELLIEMESSDEDISSSESESDDDSLDSARNWYRVNPTLPQPCPPKFPFIGNPGIKVSIGDSDDPLDYFSLFFDEEIFSYIVTNR</sequence>
<reference evidence="2" key="1">
    <citation type="journal article" date="2020" name="bioRxiv">
        <title>Chromosome-level reference genome of the European wasp spider Argiope bruennichi: a resource for studies on range expansion and evolutionary adaptation.</title>
        <authorList>
            <person name="Sheffer M.M."/>
            <person name="Hoppe A."/>
            <person name="Krehenwinkel H."/>
            <person name="Uhl G."/>
            <person name="Kuss A.W."/>
            <person name="Jensen L."/>
            <person name="Jensen C."/>
            <person name="Gillespie R.G."/>
            <person name="Hoff K.J."/>
            <person name="Prost S."/>
        </authorList>
    </citation>
    <scope>NUCLEOTIDE SEQUENCE</scope>
</reference>
<dbReference type="EMBL" id="JABXBU010002231">
    <property type="protein sequence ID" value="KAF8764793.1"/>
    <property type="molecule type" value="Genomic_DNA"/>
</dbReference>
<dbReference type="Proteomes" id="UP000807504">
    <property type="component" value="Unassembled WGS sequence"/>
</dbReference>
<evidence type="ECO:0000313" key="3">
    <source>
        <dbReference type="Proteomes" id="UP000807504"/>
    </source>
</evidence>
<evidence type="ECO:0008006" key="4">
    <source>
        <dbReference type="Google" id="ProtNLM"/>
    </source>
</evidence>
<reference evidence="2" key="2">
    <citation type="submission" date="2020-06" db="EMBL/GenBank/DDBJ databases">
        <authorList>
            <person name="Sheffer M."/>
        </authorList>
    </citation>
    <scope>NUCLEOTIDE SEQUENCE</scope>
</reference>
<protein>
    <recommendedName>
        <fullName evidence="4">PiggyBac transposable element-derived protein domain-containing protein</fullName>
    </recommendedName>
</protein>
<organism evidence="2 3">
    <name type="scientific">Argiope bruennichi</name>
    <name type="common">Wasp spider</name>
    <name type="synonym">Aranea bruennichi</name>
    <dbReference type="NCBI Taxonomy" id="94029"/>
    <lineage>
        <taxon>Eukaryota</taxon>
        <taxon>Metazoa</taxon>
        <taxon>Ecdysozoa</taxon>
        <taxon>Arthropoda</taxon>
        <taxon>Chelicerata</taxon>
        <taxon>Arachnida</taxon>
        <taxon>Araneae</taxon>
        <taxon>Araneomorphae</taxon>
        <taxon>Entelegynae</taxon>
        <taxon>Araneoidea</taxon>
        <taxon>Araneidae</taxon>
        <taxon>Argiope</taxon>
    </lineage>
</organism>
<dbReference type="AlphaFoldDB" id="A0A8T0E2Y3"/>
<keyword evidence="3" id="KW-1185">Reference proteome</keyword>
<proteinExistence type="predicted"/>
<name>A0A8T0E2Y3_ARGBR</name>
<evidence type="ECO:0000313" key="2">
    <source>
        <dbReference type="EMBL" id="KAF8764793.1"/>
    </source>
</evidence>
<feature type="compositionally biased region" description="Acidic residues" evidence="1">
    <location>
        <begin position="1"/>
        <end position="32"/>
    </location>
</feature>